<evidence type="ECO:0000313" key="2">
    <source>
        <dbReference type="EMBL" id="EJK77649.1"/>
    </source>
</evidence>
<feature type="non-terminal residue" evidence="2">
    <location>
        <position position="60"/>
    </location>
</feature>
<dbReference type="EMBL" id="AGNL01000588">
    <property type="protein sequence ID" value="EJK77649.1"/>
    <property type="molecule type" value="Genomic_DNA"/>
</dbReference>
<proteinExistence type="predicted"/>
<evidence type="ECO:0000313" key="3">
    <source>
        <dbReference type="Proteomes" id="UP000266841"/>
    </source>
</evidence>
<protein>
    <submittedName>
        <fullName evidence="2">Uncharacterized protein</fullName>
    </submittedName>
</protein>
<evidence type="ECO:0000256" key="1">
    <source>
        <dbReference type="SAM" id="MobiDB-lite"/>
    </source>
</evidence>
<organism evidence="2 3">
    <name type="scientific">Thalassiosira oceanica</name>
    <name type="common">Marine diatom</name>
    <dbReference type="NCBI Taxonomy" id="159749"/>
    <lineage>
        <taxon>Eukaryota</taxon>
        <taxon>Sar</taxon>
        <taxon>Stramenopiles</taxon>
        <taxon>Ochrophyta</taxon>
        <taxon>Bacillariophyta</taxon>
        <taxon>Coscinodiscophyceae</taxon>
        <taxon>Thalassiosirophycidae</taxon>
        <taxon>Thalassiosirales</taxon>
        <taxon>Thalassiosiraceae</taxon>
        <taxon>Thalassiosira</taxon>
    </lineage>
</organism>
<name>K0TKA0_THAOC</name>
<feature type="region of interest" description="Disordered" evidence="1">
    <location>
        <begin position="1"/>
        <end position="20"/>
    </location>
</feature>
<gene>
    <name evidence="2" type="ORF">THAOC_00504</name>
</gene>
<sequence>MEDQRRNSLTRYGLGGGGRGYPPALRAAEGYLLAPRSPSDDDNESLTTVASDLTASVARF</sequence>
<dbReference type="Proteomes" id="UP000266841">
    <property type="component" value="Unassembled WGS sequence"/>
</dbReference>
<reference evidence="2 3" key="1">
    <citation type="journal article" date="2012" name="Genome Biol.">
        <title>Genome and low-iron response of an oceanic diatom adapted to chronic iron limitation.</title>
        <authorList>
            <person name="Lommer M."/>
            <person name="Specht M."/>
            <person name="Roy A.S."/>
            <person name="Kraemer L."/>
            <person name="Andreson R."/>
            <person name="Gutowska M.A."/>
            <person name="Wolf J."/>
            <person name="Bergner S.V."/>
            <person name="Schilhabel M.B."/>
            <person name="Klostermeier U.C."/>
            <person name="Beiko R.G."/>
            <person name="Rosenstiel P."/>
            <person name="Hippler M."/>
            <person name="Laroche J."/>
        </authorList>
    </citation>
    <scope>NUCLEOTIDE SEQUENCE [LARGE SCALE GENOMIC DNA]</scope>
    <source>
        <strain evidence="2 3">CCMP1005</strain>
    </source>
</reference>
<comment type="caution">
    <text evidence="2">The sequence shown here is derived from an EMBL/GenBank/DDBJ whole genome shotgun (WGS) entry which is preliminary data.</text>
</comment>
<keyword evidence="3" id="KW-1185">Reference proteome</keyword>
<accession>K0TKA0</accession>
<dbReference type="AlphaFoldDB" id="K0TKA0"/>